<dbReference type="Proteomes" id="UP001159405">
    <property type="component" value="Unassembled WGS sequence"/>
</dbReference>
<proteinExistence type="predicted"/>
<accession>A0ABN8Q5P8</accession>
<protein>
    <submittedName>
        <fullName evidence="1">Uncharacterized protein</fullName>
    </submittedName>
</protein>
<evidence type="ECO:0000313" key="2">
    <source>
        <dbReference type="Proteomes" id="UP001159405"/>
    </source>
</evidence>
<keyword evidence="2" id="KW-1185">Reference proteome</keyword>
<gene>
    <name evidence="1" type="ORF">PLOB_00002534</name>
</gene>
<feature type="non-terminal residue" evidence="1">
    <location>
        <position position="1"/>
    </location>
</feature>
<reference evidence="1 2" key="1">
    <citation type="submission" date="2022-05" db="EMBL/GenBank/DDBJ databases">
        <authorList>
            <consortium name="Genoscope - CEA"/>
            <person name="William W."/>
        </authorList>
    </citation>
    <scope>NUCLEOTIDE SEQUENCE [LARGE SCALE GENOMIC DNA]</scope>
</reference>
<dbReference type="EMBL" id="CALNXK010000109">
    <property type="protein sequence ID" value="CAH3157844.1"/>
    <property type="molecule type" value="Genomic_DNA"/>
</dbReference>
<sequence>KEIIINIVAHNDETRQAKITGDGNTKQYKVQIDGASLQQDDKYQFQSQQKSIKQVTVTSTASHICVNALVIDTIIVVDQPTDFKTTCPTPSPDAVLERPCKQFGVSIDVSRLFVCPERLKDLLLKQKIVTATPGSQATDGEPPTYDITNDMLQASSAIAAGLTEGTGTITEARQKYREASKASPLKKLGTLATTFETASSFISAIAPVFSIFSGIASIATTFLTPNPFDELAKYLDQEFKQIHNRLTDIQADIADLGRLIEAKGGVLAMTEQLSAIRYTIRNYGVLVDAMSKKPVCGARELSKMPEVERFIKQYEYDSVDNVLLDLYGVEFGELPEATSLLRPYMLAYCHGKKHLVEKLADELTYYGYAGLQCHFTYHTLATATKGLKSDLTIEADDVWMTKLYKFAKKANAFREASLSKPGRALNFDLEDELLMRISQDETKVLDWLKNRITNANDWPYQCFMKEANGREQRNTLYLLYQKIDSAEDFSSQTAEQFLSSEPWSGGLNDVEFASREVYIRTPTEVTAKGHPYREGQGCTKPATDIGIFVSYCPNPASCNVKKKVWVAWKKFSICFYREGTWSPGRFMGHGKKMIWIPETMLKTAERF</sequence>
<name>A0ABN8Q5P8_9CNID</name>
<comment type="caution">
    <text evidence="1">The sequence shown here is derived from an EMBL/GenBank/DDBJ whole genome shotgun (WGS) entry which is preliminary data.</text>
</comment>
<organism evidence="1 2">
    <name type="scientific">Porites lobata</name>
    <dbReference type="NCBI Taxonomy" id="104759"/>
    <lineage>
        <taxon>Eukaryota</taxon>
        <taxon>Metazoa</taxon>
        <taxon>Cnidaria</taxon>
        <taxon>Anthozoa</taxon>
        <taxon>Hexacorallia</taxon>
        <taxon>Scleractinia</taxon>
        <taxon>Fungiina</taxon>
        <taxon>Poritidae</taxon>
        <taxon>Porites</taxon>
    </lineage>
</organism>
<evidence type="ECO:0000313" key="1">
    <source>
        <dbReference type="EMBL" id="CAH3157844.1"/>
    </source>
</evidence>